<evidence type="ECO:0000313" key="7">
    <source>
        <dbReference type="EMBL" id="GAA1704211.1"/>
    </source>
</evidence>
<keyword evidence="2" id="KW-0964">Secreted</keyword>
<dbReference type="SUPFAM" id="SSF69318">
    <property type="entry name" value="Integrin alpha N-terminal domain"/>
    <property type="match status" value="1"/>
</dbReference>
<gene>
    <name evidence="7" type="ORF">GCM10009745_59660</name>
</gene>
<evidence type="ECO:0000256" key="4">
    <source>
        <dbReference type="SAM" id="MobiDB-lite"/>
    </source>
</evidence>
<dbReference type="Pfam" id="PF12256">
    <property type="entry name" value="TcdB_toxin_midN"/>
    <property type="match status" value="1"/>
</dbReference>
<sequence>MYNVEPNADAFTSSGQPAEPPAHRDEPSLSLPKAGGSVRGMGEKFAASPVTGTASLTVPIVLTPARDGGSPQLSLTYDSGAGNGPFGLGWSLDVASVSRRTDKGVPRYVDDGPDADVFQLSGAEDLVPVSGTANYRPRTEGLFSRIERVRDAATGSFSWRVTAKDNTVSVFGTSSAGRVSDPDDPSRVFRWLLEETLDELGNRIRYEYKADGAQRYLKRIHYGNRTDVGDYCFELALDYGDHDDTAPSPAETRTWPTRPDRFSHRRSGFEVRTERLCRRVLMFHDIPELGAGPVLVASTDLEHALDPAITKLMSVTHRGYVASGDGYTSDHLPPLAFGYSPRTVAPVAGVLKGARGDAPPRADGVHSWTDLDGDGVAGILAEEGGAWHYRPNLGNGTLASPHVVDPLPAGTRLSRDSRLLDLGGDGRQSLTRLGGTAPGYHRRTDDRGWAGFVPFRQLPRVDWNDPNLRFVDLTGDGLADILSTESEGFTWFPSLGLSGYADGRRVAAGRTEDHGPRLVFADPAQSIYLADLTGDGLTDLVRIRNGDVSYWPNLGHGRFGTRITMANAPVFDHPDRFDQRRIHLSDVDGSAPADLLYLGADGVRVWFNQAGNSWSAPEMLDHSGVPEADGVQVTDLLGTGTACLVRSEQRPDGEPQVRYLDLMSAGKPHLLTTVTNSMGLTTTVRYASSTTLSIADAAAGEPWLTRLPFPILVVTGTTVEDAVAGTTLITTYRYRHGFYDGVEREFRGFAYVEQRDALSFTGPADRLEQPPAVVKRWQHTGWYPGADEISRRFLKEYWRRGAGPLLPDTTVPEGLTADEEREAVRALRGHVLREEVFSEDDDGNLGDPYTVTETSYSLRVLQPKAAAANAVVLALPAETIVVHTERNPDDPRIAHVVTLAVDDWGNVRQTANIAYPRRNATDPEQQRQHVVVEEHDVVNVVSPTGAWRIGVGIEDRSYELGGLQRQGALFTADEIRNGLLIAEDIPCHQDLSGAALERRLLSRTRQTYYAADLNSELALGVLATPLLPYRRYQQAYGPGQLSVLYGSRVTEEMLGAAGYVEDAGAWWVPSEREIFDPAQFYLPTSSVDQFGAVWQVGYDRHLLRQVRVEDPLGNLNQATLNYRVVQPWLLTDPNLNRTGVRFDHVGVVVATALMGKGEGDVLELSTAEPSAADRPTTWLTYDLTTQPVSFTTFAREVHGAHDPIQRSTTYSDGTGRTILTKVQAEPVTAGVPRWVGTGRTIYDNKGNPVKKYEPYFADNDGFDTEPEQVLHGVTTILRYDALSRLVATEFPDGTIARVVFDAWDREDWDRNDTILESPWYAARSALPAEDPRRQAADATVPHAGTPTLSFFDTLGRAHVVRADNGTEQLDTTVDRDVQGNELRTTDPREIPVLQQSFDMLGRAARSTSPDSGEQWVFADVSGEPCYGWDSRGTRTRLRYDELRRLTHSYATAANSAERLHLRTVYGERVVDATTQNLRGRPYAVFDGAGVLLTLAADFKGNILATERRLALDPQGEPDWAPLDDVEVPGDVLAAAASLLDTTAHRTSTAYDALNRTVLVTSAEGTRTRRLYNAGRLLESVDSQLRGDSAWTPFVTNVDYNARGDRVLLVRGNGSRTVYGYEPDTFRLSSVDSTAADGSAIQSLRYTYDPVGNVIVAADPSQDTVFYRNNMVTSTRTYRYEPTYRLSSASGREHVGQTGQPGPAELDFGDLPHANDSTALRSYTETYAYDHSGNLTQLAHVAANGSWTRRHSIAPDSNRLLANSIPGDDVGDFSAHYSYDAAGNTLTMPHLSALDWNVDNRLVHAGLDGGGDAYYQYDASGNRVRATVVRSGTTETRIYLGSAELYLRRTSGSVRLRREILHVADGPVLVETTTVDNGVTVMDPTPVQRFQLTDHLGSAAVELDEDSAVLTYEEYHPFGTTSFHAAPRNDISRKRYRFTGKERDAETGFYYHGARYYAPWLARWTIPDPAGLVDGPGRYSYARNNPVVLTDPNGLASKNPAAKTPKATPKPSSASSNPGDKVGAWTAKMYHRFWPSKKIKDLMDIGTRMSWNDAKKEIARRMDPLVKTSRRATEAEHPVARALAKAINSSYDEGKAGIIVIEEELARLKTPGDNRITELFKSGKISAEEALTMSKENFLTAFDNFKEQGKTALTRPEVEAAIDASIHEVAPDIAKNLKSGAQAAAATGKAAAPLEKAGASALSALGKAATPDAGKTASTVVKNSKGAISMGGLATGAGMVLNISSALDNIKKENYIDAGVDTLSLAPGVGWIVGITKFAVDQLVEHVGIPLKQRSTGFANHVDWVNAQFDKVGL</sequence>
<dbReference type="InterPro" id="IPR028994">
    <property type="entry name" value="Integrin_alpha_N"/>
</dbReference>
<dbReference type="SUPFAM" id="SSF69304">
    <property type="entry name" value="Tricorn protease N-terminal domain"/>
    <property type="match status" value="1"/>
</dbReference>
<proteinExistence type="predicted"/>
<dbReference type="InterPro" id="IPR003284">
    <property type="entry name" value="Sal_SpvB"/>
</dbReference>
<dbReference type="EMBL" id="BAAANF010000019">
    <property type="protein sequence ID" value="GAA1704211.1"/>
    <property type="molecule type" value="Genomic_DNA"/>
</dbReference>
<keyword evidence="3" id="KW-0843">Virulence</keyword>
<reference evidence="7 8" key="1">
    <citation type="journal article" date="2019" name="Int. J. Syst. Evol. Microbiol.">
        <title>The Global Catalogue of Microorganisms (GCM) 10K type strain sequencing project: providing services to taxonomists for standard genome sequencing and annotation.</title>
        <authorList>
            <consortium name="The Broad Institute Genomics Platform"/>
            <consortium name="The Broad Institute Genome Sequencing Center for Infectious Disease"/>
            <person name="Wu L."/>
            <person name="Ma J."/>
        </authorList>
    </citation>
    <scope>NUCLEOTIDE SEQUENCE [LARGE SCALE GENOMIC DNA]</scope>
    <source>
        <strain evidence="7 8">JCM 14307</strain>
    </source>
</reference>
<comment type="subcellular location">
    <subcellularLocation>
        <location evidence="1">Secreted</location>
    </subcellularLocation>
</comment>
<dbReference type="PANTHER" id="PTHR32305">
    <property type="match status" value="1"/>
</dbReference>
<evidence type="ECO:0008006" key="9">
    <source>
        <dbReference type="Google" id="ProtNLM"/>
    </source>
</evidence>
<dbReference type="Gene3D" id="2.180.10.10">
    <property type="entry name" value="RHS repeat-associated core"/>
    <property type="match status" value="2"/>
</dbReference>
<feature type="domain" description="Insecticide toxin TcdB middle/C-terminal" evidence="5">
    <location>
        <begin position="823"/>
        <end position="924"/>
    </location>
</feature>
<name>A0ABN2IFQ4_9ACTN</name>
<evidence type="ECO:0000313" key="8">
    <source>
        <dbReference type="Proteomes" id="UP001500280"/>
    </source>
</evidence>
<feature type="region of interest" description="Disordered" evidence="4">
    <location>
        <begin position="1989"/>
        <end position="2019"/>
    </location>
</feature>
<dbReference type="RefSeq" id="WP_344159056.1">
    <property type="nucleotide sequence ID" value="NZ_BAAANF010000019.1"/>
</dbReference>
<organism evidence="7 8">
    <name type="scientific">Kribbella yunnanensis</name>
    <dbReference type="NCBI Taxonomy" id="190194"/>
    <lineage>
        <taxon>Bacteria</taxon>
        <taxon>Bacillati</taxon>
        <taxon>Actinomycetota</taxon>
        <taxon>Actinomycetes</taxon>
        <taxon>Propionibacteriales</taxon>
        <taxon>Kribbellaceae</taxon>
        <taxon>Kribbella</taxon>
    </lineage>
</organism>
<evidence type="ECO:0000256" key="1">
    <source>
        <dbReference type="ARBA" id="ARBA00004613"/>
    </source>
</evidence>
<dbReference type="NCBIfam" id="TIGR03696">
    <property type="entry name" value="Rhs_assc_core"/>
    <property type="match status" value="1"/>
</dbReference>
<evidence type="ECO:0000259" key="5">
    <source>
        <dbReference type="Pfam" id="PF12255"/>
    </source>
</evidence>
<protein>
    <recommendedName>
        <fullName evidence="9">Sugar-binding protein</fullName>
    </recommendedName>
</protein>
<dbReference type="Pfam" id="PF03534">
    <property type="entry name" value="SpvB"/>
    <property type="match status" value="1"/>
</dbReference>
<feature type="region of interest" description="Disordered" evidence="4">
    <location>
        <begin position="1"/>
        <end position="40"/>
    </location>
</feature>
<keyword evidence="8" id="KW-1185">Reference proteome</keyword>
<dbReference type="PANTHER" id="PTHR32305:SF15">
    <property type="entry name" value="PROTEIN RHSA-RELATED"/>
    <property type="match status" value="1"/>
</dbReference>
<feature type="compositionally biased region" description="Low complexity" evidence="4">
    <location>
        <begin position="1995"/>
        <end position="2017"/>
    </location>
</feature>
<evidence type="ECO:0000256" key="3">
    <source>
        <dbReference type="ARBA" id="ARBA00023026"/>
    </source>
</evidence>
<evidence type="ECO:0000256" key="2">
    <source>
        <dbReference type="ARBA" id="ARBA00022525"/>
    </source>
</evidence>
<dbReference type="InterPro" id="IPR050708">
    <property type="entry name" value="T6SS_VgrG/RHS"/>
</dbReference>
<dbReference type="Pfam" id="PF12255">
    <property type="entry name" value="TcdB_toxin_midC"/>
    <property type="match status" value="1"/>
</dbReference>
<feature type="domain" description="Insecticide toxin TcdB middle/N-terminal" evidence="6">
    <location>
        <begin position="621"/>
        <end position="757"/>
    </location>
</feature>
<dbReference type="InterPro" id="IPR022385">
    <property type="entry name" value="Rhs_assc_core"/>
</dbReference>
<accession>A0ABN2IFQ4</accession>
<comment type="caution">
    <text evidence="7">The sequence shown here is derived from an EMBL/GenBank/DDBJ whole genome shotgun (WGS) entry which is preliminary data.</text>
</comment>
<evidence type="ECO:0000259" key="6">
    <source>
        <dbReference type="Pfam" id="PF12256"/>
    </source>
</evidence>
<dbReference type="Proteomes" id="UP001500280">
    <property type="component" value="Unassembled WGS sequence"/>
</dbReference>
<dbReference type="InterPro" id="IPR022045">
    <property type="entry name" value="TcdB_toxin_mid/N"/>
</dbReference>
<dbReference type="InterPro" id="IPR022044">
    <property type="entry name" value="TcdB_toxin_mid/C"/>
</dbReference>